<feature type="transmembrane region" description="Helical" evidence="1">
    <location>
        <begin position="119"/>
        <end position="137"/>
    </location>
</feature>
<evidence type="ECO:0000313" key="2">
    <source>
        <dbReference type="EMBL" id="CAD9336484.1"/>
    </source>
</evidence>
<accession>A0A7S2EH25</accession>
<dbReference type="EMBL" id="HBGN01022423">
    <property type="protein sequence ID" value="CAD9336484.1"/>
    <property type="molecule type" value="Transcribed_RNA"/>
</dbReference>
<sequence>MTSTTPLTKFLQSYTTIATISPLTNNILASLLTVLYVKLVLETGAFILYKLQKPELSRKFIHVCAASWIVFWPLFDTTHWSWRLNVLVPVAMFFKLLYKGAILRDPNDAETMSMSRSSNPTELLYGPLHFTMLMTWVGLYRFMSYQGIVIMSSMIGDGITRNRMRKSTRT</sequence>
<organism evidence="2">
    <name type="scientific">Ditylum brightwellii</name>
    <dbReference type="NCBI Taxonomy" id="49249"/>
    <lineage>
        <taxon>Eukaryota</taxon>
        <taxon>Sar</taxon>
        <taxon>Stramenopiles</taxon>
        <taxon>Ochrophyta</taxon>
        <taxon>Bacillariophyta</taxon>
        <taxon>Mediophyceae</taxon>
        <taxon>Lithodesmiophycidae</taxon>
        <taxon>Lithodesmiales</taxon>
        <taxon>Lithodesmiaceae</taxon>
        <taxon>Ditylum</taxon>
    </lineage>
</organism>
<keyword evidence="1" id="KW-0472">Membrane</keyword>
<dbReference type="AlphaFoldDB" id="A0A7S2EH25"/>
<feature type="transmembrane region" description="Helical" evidence="1">
    <location>
        <begin position="80"/>
        <end position="98"/>
    </location>
</feature>
<feature type="transmembrane region" description="Helical" evidence="1">
    <location>
        <begin position="27"/>
        <end position="49"/>
    </location>
</feature>
<evidence type="ECO:0000256" key="1">
    <source>
        <dbReference type="SAM" id="Phobius"/>
    </source>
</evidence>
<keyword evidence="1" id="KW-0812">Transmembrane</keyword>
<proteinExistence type="predicted"/>
<gene>
    <name evidence="2" type="ORF">DBRI1063_LOCUS14298</name>
</gene>
<keyword evidence="1" id="KW-1133">Transmembrane helix</keyword>
<name>A0A7S2EH25_9STRA</name>
<protein>
    <submittedName>
        <fullName evidence="2">Uncharacterized protein</fullName>
    </submittedName>
</protein>
<reference evidence="2" key="1">
    <citation type="submission" date="2021-01" db="EMBL/GenBank/DDBJ databases">
        <authorList>
            <person name="Corre E."/>
            <person name="Pelletier E."/>
            <person name="Niang G."/>
            <person name="Scheremetjew M."/>
            <person name="Finn R."/>
            <person name="Kale V."/>
            <person name="Holt S."/>
            <person name="Cochrane G."/>
            <person name="Meng A."/>
            <person name="Brown T."/>
            <person name="Cohen L."/>
        </authorList>
    </citation>
    <scope>NUCLEOTIDE SEQUENCE</scope>
    <source>
        <strain evidence="2">Pop2</strain>
    </source>
</reference>